<dbReference type="GO" id="GO:0030246">
    <property type="term" value="F:carbohydrate binding"/>
    <property type="evidence" value="ECO:0007669"/>
    <property type="project" value="UniProtKB-KW"/>
</dbReference>
<accession>A0A6J5MLL6</accession>
<sequence length="233" mass="24492">MSYYHHLIKTSPSGSPIVTTGLVLNFDVSNPASYPGSGTTITDLSGNGNNGTLINGVGYSATNGGILTFDGVNDYVNTSLITPLLAFSYGVWANTSTVGFGNRVMGNANSDTGNSGTSIILGAQPNKFYVIRRAAGVSYDFFSSTIPNFSGNWHYIVHTYDSVNGSKVYCDNVLVGSNASIGFTSLLPFRVGRDGNGADAFNGSVGAVQVYDKALTVGEIDQNFNADKTRFGL</sequence>
<keyword evidence="1" id="KW-0430">Lectin</keyword>
<evidence type="ECO:0000313" key="1">
    <source>
        <dbReference type="EMBL" id="CAB4147152.1"/>
    </source>
</evidence>
<proteinExistence type="predicted"/>
<dbReference type="Pfam" id="PF13385">
    <property type="entry name" value="Laminin_G_3"/>
    <property type="match status" value="1"/>
</dbReference>
<name>A0A6J5MLL6_9CAUD</name>
<gene>
    <name evidence="1" type="ORF">UFOVP514_14</name>
</gene>
<reference evidence="1" key="1">
    <citation type="submission" date="2020-04" db="EMBL/GenBank/DDBJ databases">
        <authorList>
            <person name="Chiriac C."/>
            <person name="Salcher M."/>
            <person name="Ghai R."/>
            <person name="Kavagutti S V."/>
        </authorList>
    </citation>
    <scope>NUCLEOTIDE SEQUENCE</scope>
</reference>
<dbReference type="EMBL" id="LR796477">
    <property type="protein sequence ID" value="CAB4147152.1"/>
    <property type="molecule type" value="Genomic_DNA"/>
</dbReference>
<dbReference type="InterPro" id="IPR013320">
    <property type="entry name" value="ConA-like_dom_sf"/>
</dbReference>
<protein>
    <submittedName>
        <fullName evidence="1">Concanavalin A-like lectin/glucanases superfamily</fullName>
    </submittedName>
</protein>
<dbReference type="SUPFAM" id="SSF49899">
    <property type="entry name" value="Concanavalin A-like lectins/glucanases"/>
    <property type="match status" value="1"/>
</dbReference>
<organism evidence="1">
    <name type="scientific">uncultured Caudovirales phage</name>
    <dbReference type="NCBI Taxonomy" id="2100421"/>
    <lineage>
        <taxon>Viruses</taxon>
        <taxon>Duplodnaviria</taxon>
        <taxon>Heunggongvirae</taxon>
        <taxon>Uroviricota</taxon>
        <taxon>Caudoviricetes</taxon>
        <taxon>Peduoviridae</taxon>
        <taxon>Maltschvirus</taxon>
        <taxon>Maltschvirus maltsch</taxon>
    </lineage>
</organism>
<dbReference type="Gene3D" id="2.60.120.200">
    <property type="match status" value="1"/>
</dbReference>